<dbReference type="EMBL" id="JBCLSQ010000032">
    <property type="protein sequence ID" value="MEY8538824.1"/>
    <property type="molecule type" value="Genomic_DNA"/>
</dbReference>
<dbReference type="RefSeq" id="WP_202231231.1">
    <property type="nucleotide sequence ID" value="NZ_BAAFQO010000009.1"/>
</dbReference>
<comment type="caution">
    <text evidence="1">The sequence shown here is derived from an EMBL/GenBank/DDBJ whole genome shotgun (WGS) entry which is preliminary data.</text>
</comment>
<dbReference type="Proteomes" id="UP001565242">
    <property type="component" value="Unassembled WGS sequence"/>
</dbReference>
<keyword evidence="2" id="KW-1185">Reference proteome</keyword>
<sequence>MENLRLALENMEIVTLDAAVKYSGLSREEALKFILDNPQLRIFDEKNQRWINENVDGHC</sequence>
<name>A0ABV4DCM5_9LACT</name>
<accession>A0ABV4DCM5</accession>
<protein>
    <submittedName>
        <fullName evidence="1">Uncharacterized protein</fullName>
    </submittedName>
</protein>
<evidence type="ECO:0000313" key="1">
    <source>
        <dbReference type="EMBL" id="MEY8538824.1"/>
    </source>
</evidence>
<proteinExistence type="predicted"/>
<evidence type="ECO:0000313" key="2">
    <source>
        <dbReference type="Proteomes" id="UP001565242"/>
    </source>
</evidence>
<gene>
    <name evidence="1" type="ORF">AALM99_10260</name>
</gene>
<organism evidence="1 2">
    <name type="scientific">Lactococcus muris</name>
    <dbReference type="NCBI Taxonomy" id="2941330"/>
    <lineage>
        <taxon>Bacteria</taxon>
        <taxon>Bacillati</taxon>
        <taxon>Bacillota</taxon>
        <taxon>Bacilli</taxon>
        <taxon>Lactobacillales</taxon>
        <taxon>Streptococcaceae</taxon>
        <taxon>Lactococcus</taxon>
    </lineage>
</organism>
<reference evidence="1 2" key="1">
    <citation type="submission" date="2024-03" db="EMBL/GenBank/DDBJ databases">
        <title>Mouse gut bacterial collection (mGBC) of GemPharmatech.</title>
        <authorList>
            <person name="He Y."/>
            <person name="Dong L."/>
            <person name="Wu D."/>
            <person name="Gao X."/>
            <person name="Lin Z."/>
        </authorList>
    </citation>
    <scope>NUCLEOTIDE SEQUENCE [LARGE SCALE GENOMIC DNA]</scope>
    <source>
        <strain evidence="1 2">20-218</strain>
    </source>
</reference>